<evidence type="ECO:0000256" key="6">
    <source>
        <dbReference type="ARBA" id="ARBA00022576"/>
    </source>
</evidence>
<dbReference type="EC" id="2.6.1.16" evidence="3 10"/>
<dbReference type="PROSITE" id="PS51464">
    <property type="entry name" value="SIS"/>
    <property type="match status" value="2"/>
</dbReference>
<dbReference type="RefSeq" id="WP_182514946.1">
    <property type="nucleotide sequence ID" value="NZ_JACGXP010000001.1"/>
</dbReference>
<evidence type="ECO:0000256" key="8">
    <source>
        <dbReference type="ARBA" id="ARBA00022737"/>
    </source>
</evidence>
<dbReference type="EMBL" id="JACGXP010000001">
    <property type="protein sequence ID" value="MBA8989070.1"/>
    <property type="molecule type" value="Genomic_DNA"/>
</dbReference>
<dbReference type="InterPro" id="IPR005855">
    <property type="entry name" value="GFAT"/>
</dbReference>
<comment type="subcellular location">
    <subcellularLocation>
        <location evidence="2 10">Cytoplasm</location>
    </subcellularLocation>
</comment>
<dbReference type="GO" id="GO:0006047">
    <property type="term" value="P:UDP-N-acetylglucosamine metabolic process"/>
    <property type="evidence" value="ECO:0007669"/>
    <property type="project" value="TreeGrafter"/>
</dbReference>
<feature type="domain" description="SIS" evidence="12">
    <location>
        <begin position="460"/>
        <end position="605"/>
    </location>
</feature>
<comment type="catalytic activity">
    <reaction evidence="1 10">
        <text>D-fructose 6-phosphate + L-glutamine = D-glucosamine 6-phosphate + L-glutamate</text>
        <dbReference type="Rhea" id="RHEA:13237"/>
        <dbReference type="ChEBI" id="CHEBI:29985"/>
        <dbReference type="ChEBI" id="CHEBI:58359"/>
        <dbReference type="ChEBI" id="CHEBI:58725"/>
        <dbReference type="ChEBI" id="CHEBI:61527"/>
        <dbReference type="EC" id="2.6.1.16"/>
    </reaction>
</comment>
<keyword evidence="6 10" id="KW-0032">Aminotransferase</keyword>
<dbReference type="PANTHER" id="PTHR10937">
    <property type="entry name" value="GLUCOSAMINE--FRUCTOSE-6-PHOSPHATE AMINOTRANSFERASE, ISOMERIZING"/>
    <property type="match status" value="1"/>
</dbReference>
<feature type="active site" description="Nucleophile; for GATase activity" evidence="10">
    <location>
        <position position="2"/>
    </location>
</feature>
<dbReference type="InterPro" id="IPR029055">
    <property type="entry name" value="Ntn_hydrolases_N"/>
</dbReference>
<evidence type="ECO:0000256" key="5">
    <source>
        <dbReference type="ARBA" id="ARBA00022490"/>
    </source>
</evidence>
<proteinExistence type="inferred from homology"/>
<evidence type="ECO:0000256" key="10">
    <source>
        <dbReference type="HAMAP-Rule" id="MF_00164"/>
    </source>
</evidence>
<dbReference type="FunFam" id="3.40.50.10490:FF:000001">
    <property type="entry name" value="Glutamine--fructose-6-phosphate aminotransferase [isomerizing]"/>
    <property type="match status" value="1"/>
</dbReference>
<evidence type="ECO:0000256" key="2">
    <source>
        <dbReference type="ARBA" id="ARBA00004496"/>
    </source>
</evidence>
<comment type="subunit">
    <text evidence="10">Homodimer.</text>
</comment>
<sequence>MCGIVGYVGSNSSQDVLLGGLRRLEYRGYDSAGIAVVDGTQELASAKKAGKLQALVDELESHPIADGGTGIGHTRWATHGGPTDGNAHPHLADGGKLALIHNGIIENFSELKQELLDEGVEFLSETDSEVAAHLVARAFRQTGDLTSAMQQVVQRLEGAFTLLVVHADQPGVVVGARRNSPLVVGLGDGENFMGSDVAAFVAYTQRALAIGQDEIATIRPDGVDVIHFDGTPAAPSEFEVNWDASAADKGGWTSFMAKEISEEPEAVAKTILGRVHDGAVTLTDLDPIADRLQQVDRVIVIACGTAAYAGILGKYAIEQWARVPVEVELAHEFRYRDPVLNERTLVVSISQSGETMDTLMAVKYAREQGAQVLSICNTQGATIPRESDAVIYTHAGPEVAVASTKAFIAQGVALYLLGLHLATLRGTLTAEQIAEQVAELEGLAPKLQQTIDDASGITDLARWMADTRSVLFLGRHVGYPIALEGALKLKELAYIHAEGFAAGELKHGPIALIEPGQIVFVIVPSPRDPRSLHSKVVSNIQEIRARGARVIAIAEEGDAAVLPFADEVLRIPLATPLFEPLLAVAPLHMFGMELAAAKGLDVDQPRNLAKSVTVE</sequence>
<dbReference type="SUPFAM" id="SSF53697">
    <property type="entry name" value="SIS domain"/>
    <property type="match status" value="1"/>
</dbReference>
<evidence type="ECO:0000259" key="11">
    <source>
        <dbReference type="PROSITE" id="PS51278"/>
    </source>
</evidence>
<dbReference type="Gene3D" id="3.40.50.10490">
    <property type="entry name" value="Glucose-6-phosphate isomerase like protein, domain 1"/>
    <property type="match status" value="2"/>
</dbReference>
<feature type="initiator methionine" description="Removed" evidence="10">
    <location>
        <position position="1"/>
    </location>
</feature>
<comment type="caution">
    <text evidence="13">The sequence shown here is derived from an EMBL/GenBank/DDBJ whole genome shotgun (WGS) entry which is preliminary data.</text>
</comment>
<protein>
    <recommendedName>
        <fullName evidence="4 10">Glutamine--fructose-6-phosphate aminotransferase [isomerizing]</fullName>
        <ecNumber evidence="3 10">2.6.1.16</ecNumber>
    </recommendedName>
    <alternativeName>
        <fullName evidence="10">D-fructose-6-phosphate amidotransferase</fullName>
    </alternativeName>
    <alternativeName>
        <fullName evidence="10">GFAT</fullName>
    </alternativeName>
    <alternativeName>
        <fullName evidence="10">Glucosamine-6-phosphate synthase</fullName>
    </alternativeName>
    <alternativeName>
        <fullName evidence="10">Hexosephosphate aminotransferase</fullName>
    </alternativeName>
    <alternativeName>
        <fullName evidence="10">L-glutamine--D-fructose-6-phosphate amidotransferase</fullName>
    </alternativeName>
</protein>
<dbReference type="NCBIfam" id="NF001484">
    <property type="entry name" value="PRK00331.1"/>
    <property type="match status" value="1"/>
</dbReference>
<dbReference type="InterPro" id="IPR035490">
    <property type="entry name" value="GlmS/FrlB_SIS"/>
</dbReference>
<dbReference type="PANTHER" id="PTHR10937:SF0">
    <property type="entry name" value="GLUTAMINE--FRUCTOSE-6-PHOSPHATE TRANSAMINASE (ISOMERIZING)"/>
    <property type="match status" value="1"/>
</dbReference>
<dbReference type="GO" id="GO:0005975">
    <property type="term" value="P:carbohydrate metabolic process"/>
    <property type="evidence" value="ECO:0007669"/>
    <property type="project" value="UniProtKB-UniRule"/>
</dbReference>
<dbReference type="FunFam" id="3.60.20.10:FF:000006">
    <property type="entry name" value="Glutamine--fructose-6-phosphate aminotransferase [isomerizing]"/>
    <property type="match status" value="1"/>
</dbReference>
<dbReference type="Gene3D" id="3.60.20.10">
    <property type="entry name" value="Glutamine Phosphoribosylpyrophosphate, subunit 1, domain 1"/>
    <property type="match status" value="1"/>
</dbReference>
<dbReference type="InterPro" id="IPR001347">
    <property type="entry name" value="SIS_dom"/>
</dbReference>
<dbReference type="AlphaFoldDB" id="A0AAW3T354"/>
<dbReference type="CDD" id="cd05008">
    <property type="entry name" value="SIS_GlmS_GlmD_1"/>
    <property type="match status" value="1"/>
</dbReference>
<dbReference type="Pfam" id="PF13522">
    <property type="entry name" value="GATase_6"/>
    <property type="match status" value="1"/>
</dbReference>
<evidence type="ECO:0000256" key="1">
    <source>
        <dbReference type="ARBA" id="ARBA00001031"/>
    </source>
</evidence>
<evidence type="ECO:0000256" key="3">
    <source>
        <dbReference type="ARBA" id="ARBA00012916"/>
    </source>
</evidence>
<comment type="function">
    <text evidence="10">Catalyzes the first step in hexosamine metabolism, converting fructose-6P into glucosamine-6P using glutamine as a nitrogen source.</text>
</comment>
<dbReference type="GO" id="GO:0005829">
    <property type="term" value="C:cytosol"/>
    <property type="evidence" value="ECO:0007669"/>
    <property type="project" value="TreeGrafter"/>
</dbReference>
<evidence type="ECO:0000256" key="7">
    <source>
        <dbReference type="ARBA" id="ARBA00022679"/>
    </source>
</evidence>
<feature type="domain" description="SIS" evidence="12">
    <location>
        <begin position="288"/>
        <end position="427"/>
    </location>
</feature>
<dbReference type="GO" id="GO:0006487">
    <property type="term" value="P:protein N-linked glycosylation"/>
    <property type="evidence" value="ECO:0007669"/>
    <property type="project" value="TreeGrafter"/>
</dbReference>
<dbReference type="CDD" id="cd00714">
    <property type="entry name" value="GFAT"/>
    <property type="match status" value="1"/>
</dbReference>
<feature type="active site" description="For Fru-6P isomerization activity" evidence="10">
    <location>
        <position position="610"/>
    </location>
</feature>
<dbReference type="Pfam" id="PF01380">
    <property type="entry name" value="SIS"/>
    <property type="match status" value="2"/>
</dbReference>
<accession>A0AAW3T354</accession>
<evidence type="ECO:0000256" key="4">
    <source>
        <dbReference type="ARBA" id="ARBA00016090"/>
    </source>
</evidence>
<dbReference type="HAMAP" id="MF_00164">
    <property type="entry name" value="GlmS"/>
    <property type="match status" value="1"/>
</dbReference>
<evidence type="ECO:0000259" key="12">
    <source>
        <dbReference type="PROSITE" id="PS51464"/>
    </source>
</evidence>
<name>A0AAW3T354_9MICO</name>
<dbReference type="InterPro" id="IPR035466">
    <property type="entry name" value="GlmS/AgaS_SIS"/>
</dbReference>
<dbReference type="GO" id="GO:0004360">
    <property type="term" value="F:glutamine-fructose-6-phosphate transaminase (isomerizing) activity"/>
    <property type="evidence" value="ECO:0007669"/>
    <property type="project" value="UniProtKB-UniRule"/>
</dbReference>
<keyword evidence="9" id="KW-0315">Glutamine amidotransferase</keyword>
<dbReference type="CDD" id="cd05009">
    <property type="entry name" value="SIS_GlmS_GlmD_2"/>
    <property type="match status" value="1"/>
</dbReference>
<keyword evidence="5 10" id="KW-0963">Cytoplasm</keyword>
<feature type="domain" description="Glutamine amidotransferase type-2" evidence="11">
    <location>
        <begin position="2"/>
        <end position="221"/>
    </location>
</feature>
<evidence type="ECO:0000256" key="9">
    <source>
        <dbReference type="ARBA" id="ARBA00022962"/>
    </source>
</evidence>
<reference evidence="13 14" key="1">
    <citation type="submission" date="2020-07" db="EMBL/GenBank/DDBJ databases">
        <title>Above-ground endophytic microbial communities from plants in different locations in the United States.</title>
        <authorList>
            <person name="Frank C."/>
        </authorList>
    </citation>
    <scope>NUCLEOTIDE SEQUENCE [LARGE SCALE GENOMIC DNA]</scope>
    <source>
        <strain evidence="13 14">WPL5_2</strain>
    </source>
</reference>
<evidence type="ECO:0000313" key="13">
    <source>
        <dbReference type="EMBL" id="MBA8989070.1"/>
    </source>
</evidence>
<dbReference type="GO" id="GO:0006002">
    <property type="term" value="P:fructose 6-phosphate metabolic process"/>
    <property type="evidence" value="ECO:0007669"/>
    <property type="project" value="TreeGrafter"/>
</dbReference>
<organism evidence="13 14">
    <name type="scientific">Curtobacterium pusillum</name>
    <dbReference type="NCBI Taxonomy" id="69373"/>
    <lineage>
        <taxon>Bacteria</taxon>
        <taxon>Bacillati</taxon>
        <taxon>Actinomycetota</taxon>
        <taxon>Actinomycetes</taxon>
        <taxon>Micrococcales</taxon>
        <taxon>Microbacteriaceae</taxon>
        <taxon>Curtobacterium</taxon>
    </lineage>
</organism>
<dbReference type="InterPro" id="IPR047084">
    <property type="entry name" value="GFAT_N"/>
</dbReference>
<gene>
    <name evidence="10" type="primary">glmS</name>
    <name evidence="13" type="ORF">FHW23_000302</name>
</gene>
<keyword evidence="7 10" id="KW-0808">Transferase</keyword>
<dbReference type="InterPro" id="IPR046348">
    <property type="entry name" value="SIS_dom_sf"/>
</dbReference>
<dbReference type="Proteomes" id="UP000590225">
    <property type="component" value="Unassembled WGS sequence"/>
</dbReference>
<dbReference type="InterPro" id="IPR017932">
    <property type="entry name" value="GATase_2_dom"/>
</dbReference>
<dbReference type="NCBIfam" id="TIGR01135">
    <property type="entry name" value="glmS"/>
    <property type="match status" value="1"/>
</dbReference>
<evidence type="ECO:0000313" key="14">
    <source>
        <dbReference type="Proteomes" id="UP000590225"/>
    </source>
</evidence>
<dbReference type="GO" id="GO:0097367">
    <property type="term" value="F:carbohydrate derivative binding"/>
    <property type="evidence" value="ECO:0007669"/>
    <property type="project" value="InterPro"/>
</dbReference>
<keyword evidence="8" id="KW-0677">Repeat</keyword>
<dbReference type="PROSITE" id="PS51278">
    <property type="entry name" value="GATASE_TYPE_2"/>
    <property type="match status" value="1"/>
</dbReference>
<dbReference type="SUPFAM" id="SSF56235">
    <property type="entry name" value="N-terminal nucleophile aminohydrolases (Ntn hydrolases)"/>
    <property type="match status" value="1"/>
</dbReference>